<dbReference type="Proteomes" id="UP001595840">
    <property type="component" value="Unassembled WGS sequence"/>
</dbReference>
<dbReference type="SUPFAM" id="SSF48498">
    <property type="entry name" value="Tetracyclin repressor-like, C-terminal domain"/>
    <property type="match status" value="1"/>
</dbReference>
<protein>
    <submittedName>
        <fullName evidence="4">TetR/AcrR family transcriptional regulator</fullName>
    </submittedName>
</protein>
<dbReference type="Gene3D" id="1.10.10.60">
    <property type="entry name" value="Homeodomain-like"/>
    <property type="match status" value="1"/>
</dbReference>
<dbReference type="PANTHER" id="PTHR30055:SF224">
    <property type="entry name" value="TRANSCRIPTIONAL REGULATOR TETR FAMILY"/>
    <property type="match status" value="1"/>
</dbReference>
<dbReference type="PANTHER" id="PTHR30055">
    <property type="entry name" value="HTH-TYPE TRANSCRIPTIONAL REGULATOR RUTR"/>
    <property type="match status" value="1"/>
</dbReference>
<dbReference type="InterPro" id="IPR039536">
    <property type="entry name" value="TetR_C_Proteobacteria"/>
</dbReference>
<reference evidence="5" key="1">
    <citation type="journal article" date="2019" name="Int. J. Syst. Evol. Microbiol.">
        <title>The Global Catalogue of Microorganisms (GCM) 10K type strain sequencing project: providing services to taxonomists for standard genome sequencing and annotation.</title>
        <authorList>
            <consortium name="The Broad Institute Genomics Platform"/>
            <consortium name="The Broad Institute Genome Sequencing Center for Infectious Disease"/>
            <person name="Wu L."/>
            <person name="Ma J."/>
        </authorList>
    </citation>
    <scope>NUCLEOTIDE SEQUENCE [LARGE SCALE GENOMIC DNA]</scope>
    <source>
        <strain evidence="5">CECT 8570</strain>
    </source>
</reference>
<gene>
    <name evidence="4" type="ORF">ACFOX3_03495</name>
</gene>
<dbReference type="SUPFAM" id="SSF46689">
    <property type="entry name" value="Homeodomain-like"/>
    <property type="match status" value="1"/>
</dbReference>
<accession>A0ABV8V275</accession>
<comment type="caution">
    <text evidence="4">The sequence shown here is derived from an EMBL/GenBank/DDBJ whole genome shotgun (WGS) entry which is preliminary data.</text>
</comment>
<feature type="DNA-binding region" description="H-T-H motif" evidence="2">
    <location>
        <begin position="32"/>
        <end position="51"/>
    </location>
</feature>
<sequence length="205" mass="23095">MPQPKKLTEQKHDAIINAAVQIFQQQGFAHSSMDKIAAAAGVSKRTVYNHFASKELLFDEILRQLWERSDQEIDYSYYPDRPIKAQLTAILAAKTALLADKNYQNLARVVLAEMIHSPQLAQSVVQTIANKETHLNKWLEQANLDRRIACSDIAFAANQLHGLIKGFCFWPQITIGLASPSSAETTHIIEQTVTMFLLRYGTDNQ</sequence>
<keyword evidence="5" id="KW-1185">Reference proteome</keyword>
<evidence type="ECO:0000256" key="2">
    <source>
        <dbReference type="PROSITE-ProRule" id="PRU00335"/>
    </source>
</evidence>
<evidence type="ECO:0000259" key="3">
    <source>
        <dbReference type="PROSITE" id="PS50977"/>
    </source>
</evidence>
<dbReference type="Gene3D" id="1.10.357.10">
    <property type="entry name" value="Tetracycline Repressor, domain 2"/>
    <property type="match status" value="1"/>
</dbReference>
<dbReference type="InterPro" id="IPR023772">
    <property type="entry name" value="DNA-bd_HTH_TetR-type_CS"/>
</dbReference>
<keyword evidence="1 2" id="KW-0238">DNA-binding</keyword>
<evidence type="ECO:0000313" key="5">
    <source>
        <dbReference type="Proteomes" id="UP001595840"/>
    </source>
</evidence>
<dbReference type="RefSeq" id="WP_290259852.1">
    <property type="nucleotide sequence ID" value="NZ_JAUFQG010000004.1"/>
</dbReference>
<dbReference type="PROSITE" id="PS50977">
    <property type="entry name" value="HTH_TETR_2"/>
    <property type="match status" value="1"/>
</dbReference>
<dbReference type="Pfam" id="PF00440">
    <property type="entry name" value="TetR_N"/>
    <property type="match status" value="1"/>
</dbReference>
<dbReference type="PRINTS" id="PR00455">
    <property type="entry name" value="HTHTETR"/>
</dbReference>
<dbReference type="Pfam" id="PF14246">
    <property type="entry name" value="TetR_C_7"/>
    <property type="match status" value="1"/>
</dbReference>
<dbReference type="InterPro" id="IPR036271">
    <property type="entry name" value="Tet_transcr_reg_TetR-rel_C_sf"/>
</dbReference>
<dbReference type="InterPro" id="IPR001647">
    <property type="entry name" value="HTH_TetR"/>
</dbReference>
<evidence type="ECO:0000313" key="4">
    <source>
        <dbReference type="EMBL" id="MFC4361350.1"/>
    </source>
</evidence>
<dbReference type="EMBL" id="JBHSCX010000003">
    <property type="protein sequence ID" value="MFC4361350.1"/>
    <property type="molecule type" value="Genomic_DNA"/>
</dbReference>
<dbReference type="InterPro" id="IPR009057">
    <property type="entry name" value="Homeodomain-like_sf"/>
</dbReference>
<dbReference type="InterPro" id="IPR050109">
    <property type="entry name" value="HTH-type_TetR-like_transc_reg"/>
</dbReference>
<feature type="domain" description="HTH tetR-type" evidence="3">
    <location>
        <begin position="9"/>
        <end position="69"/>
    </location>
</feature>
<name>A0ABV8V275_9GAMM</name>
<dbReference type="PROSITE" id="PS01081">
    <property type="entry name" value="HTH_TETR_1"/>
    <property type="match status" value="1"/>
</dbReference>
<proteinExistence type="predicted"/>
<organism evidence="4 5">
    <name type="scientific">Simiduia curdlanivorans</name>
    <dbReference type="NCBI Taxonomy" id="1492769"/>
    <lineage>
        <taxon>Bacteria</taxon>
        <taxon>Pseudomonadati</taxon>
        <taxon>Pseudomonadota</taxon>
        <taxon>Gammaproteobacteria</taxon>
        <taxon>Cellvibrionales</taxon>
        <taxon>Cellvibrionaceae</taxon>
        <taxon>Simiduia</taxon>
    </lineage>
</organism>
<evidence type="ECO:0000256" key="1">
    <source>
        <dbReference type="ARBA" id="ARBA00023125"/>
    </source>
</evidence>